<accession>A0AAD8FAS8</accession>
<keyword evidence="2" id="KW-0472">Membrane</keyword>
<evidence type="ECO:0000256" key="1">
    <source>
        <dbReference type="SAM" id="MobiDB-lite"/>
    </source>
</evidence>
<keyword evidence="2" id="KW-0812">Transmembrane</keyword>
<dbReference type="GO" id="GO:0016301">
    <property type="term" value="F:kinase activity"/>
    <property type="evidence" value="ECO:0007669"/>
    <property type="project" value="UniProtKB-KW"/>
</dbReference>
<gene>
    <name evidence="3" type="ORF">Bpfe_013864</name>
</gene>
<protein>
    <submittedName>
        <fullName evidence="3">Proto-oncogene tyrosine-protein kinase ROS</fullName>
    </submittedName>
</protein>
<keyword evidence="2" id="KW-1133">Transmembrane helix</keyword>
<reference evidence="3" key="1">
    <citation type="journal article" date="2023" name="PLoS Negl. Trop. Dis.">
        <title>A genome sequence for Biomphalaria pfeifferi, the major vector snail for the human-infecting parasite Schistosoma mansoni.</title>
        <authorList>
            <person name="Bu L."/>
            <person name="Lu L."/>
            <person name="Laidemitt M.R."/>
            <person name="Zhang S.M."/>
            <person name="Mutuku M."/>
            <person name="Mkoji G."/>
            <person name="Steinauer M."/>
            <person name="Loker E.S."/>
        </authorList>
    </citation>
    <scope>NUCLEOTIDE SEQUENCE</scope>
    <source>
        <strain evidence="3">KasaAsao</strain>
    </source>
</reference>
<keyword evidence="4" id="KW-1185">Reference proteome</keyword>
<feature type="non-terminal residue" evidence="3">
    <location>
        <position position="124"/>
    </location>
</feature>
<dbReference type="Proteomes" id="UP001233172">
    <property type="component" value="Unassembled WGS sequence"/>
</dbReference>
<dbReference type="AlphaFoldDB" id="A0AAD8FAS8"/>
<reference evidence="3" key="2">
    <citation type="submission" date="2023-04" db="EMBL/GenBank/DDBJ databases">
        <authorList>
            <person name="Bu L."/>
            <person name="Lu L."/>
            <person name="Laidemitt M.R."/>
            <person name="Zhang S.M."/>
            <person name="Mutuku M."/>
            <person name="Mkoji G."/>
            <person name="Steinauer M."/>
            <person name="Loker E.S."/>
        </authorList>
    </citation>
    <scope>NUCLEOTIDE SEQUENCE</scope>
    <source>
        <strain evidence="3">KasaAsao</strain>
        <tissue evidence="3">Whole Snail</tissue>
    </source>
</reference>
<feature type="region of interest" description="Disordered" evidence="1">
    <location>
        <begin position="1"/>
        <end position="33"/>
    </location>
</feature>
<dbReference type="EMBL" id="JASAOG010000060">
    <property type="protein sequence ID" value="KAK0056646.1"/>
    <property type="molecule type" value="Genomic_DNA"/>
</dbReference>
<evidence type="ECO:0000313" key="3">
    <source>
        <dbReference type="EMBL" id="KAK0056646.1"/>
    </source>
</evidence>
<proteinExistence type="predicted"/>
<feature type="compositionally biased region" description="Basic residues" evidence="1">
    <location>
        <begin position="1"/>
        <end position="11"/>
    </location>
</feature>
<evidence type="ECO:0000313" key="4">
    <source>
        <dbReference type="Proteomes" id="UP001233172"/>
    </source>
</evidence>
<organism evidence="3 4">
    <name type="scientific">Biomphalaria pfeifferi</name>
    <name type="common">Bloodfluke planorb</name>
    <name type="synonym">Freshwater snail</name>
    <dbReference type="NCBI Taxonomy" id="112525"/>
    <lineage>
        <taxon>Eukaryota</taxon>
        <taxon>Metazoa</taxon>
        <taxon>Spiralia</taxon>
        <taxon>Lophotrochozoa</taxon>
        <taxon>Mollusca</taxon>
        <taxon>Gastropoda</taxon>
        <taxon>Heterobranchia</taxon>
        <taxon>Euthyneura</taxon>
        <taxon>Panpulmonata</taxon>
        <taxon>Hygrophila</taxon>
        <taxon>Lymnaeoidea</taxon>
        <taxon>Planorbidae</taxon>
        <taxon>Biomphalaria</taxon>
    </lineage>
</organism>
<evidence type="ECO:0000256" key="2">
    <source>
        <dbReference type="SAM" id="Phobius"/>
    </source>
</evidence>
<comment type="caution">
    <text evidence="3">The sequence shown here is derived from an EMBL/GenBank/DDBJ whole genome shotgun (WGS) entry which is preliminary data.</text>
</comment>
<keyword evidence="3" id="KW-0808">Transferase</keyword>
<name>A0AAD8FAS8_BIOPF</name>
<keyword evidence="3" id="KW-0418">Kinase</keyword>
<feature type="transmembrane region" description="Helical" evidence="2">
    <location>
        <begin position="63"/>
        <end position="84"/>
    </location>
</feature>
<sequence>MERRISQHRRPSTNQSAWQIPHPLPESPLPLSDPNPMGEKVSYSCTIIIEPWPADSSYSMAKYVFFLYTLLVSIVHIWTLGLYVEGIRDIDIVDVCHRSCETDLRYTSEGGSELFCDQSCSVQQ</sequence>
<feature type="compositionally biased region" description="Pro residues" evidence="1">
    <location>
        <begin position="22"/>
        <end position="33"/>
    </location>
</feature>